<gene>
    <name evidence="1" type="ORF">JDP02_02705</name>
</gene>
<dbReference type="PANTHER" id="PTHR36436:SF6">
    <property type="entry name" value="SLL5081 PROTEIN"/>
    <property type="match status" value="1"/>
</dbReference>
<reference evidence="1 2" key="1">
    <citation type="submission" date="2020-12" db="EMBL/GenBank/DDBJ databases">
        <title>Draft genome sequence of the commensal strain Corynebacterium tuberculostearicum MFP09/CIP 102622 isolated from human skin.</title>
        <authorList>
            <person name="Boukerb A.M."/>
            <person name="Janvier X."/>
            <person name="Feuilloley M.G.J."/>
            <person name="Groboillot A."/>
        </authorList>
    </citation>
    <scope>NUCLEOTIDE SEQUENCE [LARGE SCALE GENOMIC DNA]</scope>
    <source>
        <strain evidence="1 2">CIP 102622</strain>
    </source>
</reference>
<dbReference type="SUPFAM" id="SSF103032">
    <property type="entry name" value="Hypothetical protein YwqG"/>
    <property type="match status" value="2"/>
</dbReference>
<dbReference type="AlphaFoldDB" id="A0A8I1HPG1"/>
<evidence type="ECO:0000313" key="1">
    <source>
        <dbReference type="EMBL" id="MBK3427421.1"/>
    </source>
</evidence>
<keyword evidence="2" id="KW-1185">Reference proteome</keyword>
<proteinExistence type="predicted"/>
<dbReference type="PANTHER" id="PTHR36436">
    <property type="entry name" value="SLL5081 PROTEIN"/>
    <property type="match status" value="1"/>
</dbReference>
<dbReference type="InterPro" id="IPR035948">
    <property type="entry name" value="YwqG-like_sf"/>
</dbReference>
<dbReference type="EMBL" id="JAEHFL010000003">
    <property type="protein sequence ID" value="MBK3427421.1"/>
    <property type="molecule type" value="Genomic_DNA"/>
</dbReference>
<organism evidence="1 2">
    <name type="scientific">Corynebacterium tuberculostearicum</name>
    <dbReference type="NCBI Taxonomy" id="38304"/>
    <lineage>
        <taxon>Bacteria</taxon>
        <taxon>Bacillati</taxon>
        <taxon>Actinomycetota</taxon>
        <taxon>Actinomycetes</taxon>
        <taxon>Mycobacteriales</taxon>
        <taxon>Corynebacteriaceae</taxon>
        <taxon>Corynebacterium</taxon>
    </lineage>
</organism>
<dbReference type="Proteomes" id="UP000603369">
    <property type="component" value="Unassembled WGS sequence"/>
</dbReference>
<dbReference type="Gene3D" id="2.30.320.10">
    <property type="entry name" value="YwqG-like"/>
    <property type="match status" value="1"/>
</dbReference>
<dbReference type="Pfam" id="PF09234">
    <property type="entry name" value="DUF1963"/>
    <property type="match status" value="1"/>
</dbReference>
<dbReference type="InterPro" id="IPR015315">
    <property type="entry name" value="DUF1963"/>
</dbReference>
<protein>
    <submittedName>
        <fullName evidence="1">DUF1963 domain-containing protein</fullName>
    </submittedName>
</protein>
<comment type="caution">
    <text evidence="1">The sequence shown here is derived from an EMBL/GenBank/DDBJ whole genome shotgun (WGS) entry which is preliminary data.</text>
</comment>
<evidence type="ECO:0000313" key="2">
    <source>
        <dbReference type="Proteomes" id="UP000603369"/>
    </source>
</evidence>
<accession>A0A8I1HPG1</accession>
<sequence length="332" mass="36957">MFEGNLPIVVAMKAKVESHERKYTFDTVPTRPTVFLDESTRPDSPTTSKLCGTPYLPEHSPYPSFDGDPLLFIAQFNFAELPPLPGFPTAGLLQLFLPDDGDWGVHFLKQVVEEGNQSPTPFARYIADLTAPHVGEVPEEVIDEGDHPAEDPSVATVIDGTLGEVSVTPTAHEYSRTAFWDDDLRTILRHGEDFVEVHTYSWSIIIRRVIRGKTSIKQINLSGPTMGSQKELFKAEVARIEAEGFIVDPQTEDYVEPTVFKDAVKKSRLGGYATLWNPSRIPTDDEHIVLATVEEGDGSFVWGDCGVGNFYIHPDDLAARDFSRVIFEWDCG</sequence>
<name>A0A8I1HPG1_9CORY</name>